<evidence type="ECO:0000313" key="13">
    <source>
        <dbReference type="Proteomes" id="UP000226079"/>
    </source>
</evidence>
<dbReference type="Pfam" id="PF02518">
    <property type="entry name" value="HATPase_c"/>
    <property type="match status" value="1"/>
</dbReference>
<keyword evidence="3" id="KW-0597">Phosphoprotein</keyword>
<dbReference type="InterPro" id="IPR036890">
    <property type="entry name" value="HATPase_C_sf"/>
</dbReference>
<evidence type="ECO:0000256" key="3">
    <source>
        <dbReference type="ARBA" id="ARBA00022553"/>
    </source>
</evidence>
<evidence type="ECO:0000256" key="2">
    <source>
        <dbReference type="ARBA" id="ARBA00012438"/>
    </source>
</evidence>
<keyword evidence="4" id="KW-0808">Transferase</keyword>
<evidence type="ECO:0000256" key="1">
    <source>
        <dbReference type="ARBA" id="ARBA00000085"/>
    </source>
</evidence>
<dbReference type="Gene3D" id="1.20.5.1930">
    <property type="match status" value="1"/>
</dbReference>
<reference evidence="12 13" key="1">
    <citation type="submission" date="2017-10" db="EMBL/GenBank/DDBJ databases">
        <title>Sequencing the genomes of 1000 actinobacteria strains.</title>
        <authorList>
            <person name="Klenk H.-P."/>
        </authorList>
    </citation>
    <scope>NUCLEOTIDE SEQUENCE [LARGE SCALE GENOMIC DNA]</scope>
    <source>
        <strain evidence="12 13">DSM 15597</strain>
    </source>
</reference>
<sequence length="454" mass="48684">MSHDRPSNNDNLVRSAWRGVGGSTGYLLASFFTSLLTYTVLWTVFSVGLSLAVLVTGIPIMAFALHLARGFGATERGILGWTGLPAIEPPVWPDTTGQSTWRRSLTLLRSPHHWSHLLHGLLVSLVVSTTTFSLTITWWAMTFGGLTYWFWQGFLPARETAVDWPGWLAAHVWYLQGWSSSAVEIGVYTVGGVLFGVTLPWVIKGLARMQYTISAAMLGRWPSDDLRARAIAEAAGRQSAVHAEDTAMRRLERDLHDGPQQRLVRLQMDLATVERRAASGDAEQAVEVAKQAQLQAKAALDELRALSRGVAPPLLADRGLRAALAALAEESPVSTHARLDPAIDAAVSPEVARAIYFIAAELLTNVAKHAGADSAQLVAEVSPGLPSRLLLSVSDDGRGGAELRTGHGLSGLDERVRGLLGELTVESPPGGPTRVAVVLPLTDVVSAAAPYPEA</sequence>
<feature type="transmembrane region" description="Helical" evidence="10">
    <location>
        <begin position="117"/>
        <end position="141"/>
    </location>
</feature>
<organism evidence="12 13">
    <name type="scientific">Propionicimonas paludicola</name>
    <dbReference type="NCBI Taxonomy" id="185243"/>
    <lineage>
        <taxon>Bacteria</taxon>
        <taxon>Bacillati</taxon>
        <taxon>Actinomycetota</taxon>
        <taxon>Actinomycetes</taxon>
        <taxon>Propionibacteriales</taxon>
        <taxon>Nocardioidaceae</taxon>
        <taxon>Propionicimonas</taxon>
    </lineage>
</organism>
<accession>A0A2A9CSR4</accession>
<dbReference type="OrthoDB" id="3217947at2"/>
<feature type="transmembrane region" description="Helical" evidence="10">
    <location>
        <begin position="185"/>
        <end position="203"/>
    </location>
</feature>
<dbReference type="Gene3D" id="3.30.565.10">
    <property type="entry name" value="Histidine kinase-like ATPase, C-terminal domain"/>
    <property type="match status" value="1"/>
</dbReference>
<dbReference type="GO" id="GO:0046983">
    <property type="term" value="F:protein dimerization activity"/>
    <property type="evidence" value="ECO:0007669"/>
    <property type="project" value="InterPro"/>
</dbReference>
<dbReference type="Pfam" id="PF13796">
    <property type="entry name" value="Sensor"/>
    <property type="match status" value="1"/>
</dbReference>
<dbReference type="PANTHER" id="PTHR24421">
    <property type="entry name" value="NITRATE/NITRITE SENSOR PROTEIN NARX-RELATED"/>
    <property type="match status" value="1"/>
</dbReference>
<dbReference type="GO" id="GO:0005524">
    <property type="term" value="F:ATP binding"/>
    <property type="evidence" value="ECO:0007669"/>
    <property type="project" value="UniProtKB-KW"/>
</dbReference>
<dbReference type="PANTHER" id="PTHR24421:SF10">
    <property type="entry name" value="NITRATE_NITRITE SENSOR PROTEIN NARQ"/>
    <property type="match status" value="1"/>
</dbReference>
<dbReference type="CDD" id="cd16917">
    <property type="entry name" value="HATPase_UhpB-NarQ-NarX-like"/>
    <property type="match status" value="1"/>
</dbReference>
<dbReference type="Pfam" id="PF07730">
    <property type="entry name" value="HisKA_3"/>
    <property type="match status" value="1"/>
</dbReference>
<evidence type="ECO:0000259" key="11">
    <source>
        <dbReference type="SMART" id="SM00387"/>
    </source>
</evidence>
<dbReference type="InterPro" id="IPR025828">
    <property type="entry name" value="Put_sensor_dom"/>
</dbReference>
<comment type="catalytic activity">
    <reaction evidence="1">
        <text>ATP + protein L-histidine = ADP + protein N-phospho-L-histidine.</text>
        <dbReference type="EC" id="2.7.13.3"/>
    </reaction>
</comment>
<dbReference type="GO" id="GO:0016020">
    <property type="term" value="C:membrane"/>
    <property type="evidence" value="ECO:0007669"/>
    <property type="project" value="InterPro"/>
</dbReference>
<dbReference type="InterPro" id="IPR011712">
    <property type="entry name" value="Sig_transdc_His_kin_sub3_dim/P"/>
</dbReference>
<dbReference type="SUPFAM" id="SSF55874">
    <property type="entry name" value="ATPase domain of HSP90 chaperone/DNA topoisomerase II/histidine kinase"/>
    <property type="match status" value="1"/>
</dbReference>
<keyword evidence="10" id="KW-0472">Membrane</keyword>
<evidence type="ECO:0000256" key="7">
    <source>
        <dbReference type="ARBA" id="ARBA00022840"/>
    </source>
</evidence>
<keyword evidence="10" id="KW-0812">Transmembrane</keyword>
<proteinExistence type="predicted"/>
<gene>
    <name evidence="12" type="ORF">ATK74_1221</name>
</gene>
<feature type="coiled-coil region" evidence="9">
    <location>
        <begin position="282"/>
        <end position="309"/>
    </location>
</feature>
<keyword evidence="13" id="KW-1185">Reference proteome</keyword>
<feature type="transmembrane region" description="Helical" evidence="10">
    <location>
        <begin position="20"/>
        <end position="41"/>
    </location>
</feature>
<dbReference type="InterPro" id="IPR050482">
    <property type="entry name" value="Sensor_HK_TwoCompSys"/>
</dbReference>
<evidence type="ECO:0000256" key="6">
    <source>
        <dbReference type="ARBA" id="ARBA00022777"/>
    </source>
</evidence>
<feature type="domain" description="Histidine kinase/HSP90-like ATPase" evidence="11">
    <location>
        <begin position="350"/>
        <end position="443"/>
    </location>
</feature>
<dbReference type="Proteomes" id="UP000226079">
    <property type="component" value="Unassembled WGS sequence"/>
</dbReference>
<feature type="transmembrane region" description="Helical" evidence="10">
    <location>
        <begin position="47"/>
        <end position="68"/>
    </location>
</feature>
<evidence type="ECO:0000256" key="10">
    <source>
        <dbReference type="SAM" id="Phobius"/>
    </source>
</evidence>
<protein>
    <recommendedName>
        <fullName evidence="2">histidine kinase</fullName>
        <ecNumber evidence="2">2.7.13.3</ecNumber>
    </recommendedName>
</protein>
<keyword evidence="5" id="KW-0547">Nucleotide-binding</keyword>
<dbReference type="AlphaFoldDB" id="A0A2A9CSR4"/>
<evidence type="ECO:0000256" key="8">
    <source>
        <dbReference type="ARBA" id="ARBA00023012"/>
    </source>
</evidence>
<evidence type="ECO:0000256" key="4">
    <source>
        <dbReference type="ARBA" id="ARBA00022679"/>
    </source>
</evidence>
<keyword evidence="10" id="KW-1133">Transmembrane helix</keyword>
<dbReference type="EMBL" id="PDJC01000001">
    <property type="protein sequence ID" value="PFG16670.1"/>
    <property type="molecule type" value="Genomic_DNA"/>
</dbReference>
<dbReference type="InterPro" id="IPR003594">
    <property type="entry name" value="HATPase_dom"/>
</dbReference>
<dbReference type="SMART" id="SM00387">
    <property type="entry name" value="HATPase_c"/>
    <property type="match status" value="1"/>
</dbReference>
<comment type="caution">
    <text evidence="12">The sequence shown here is derived from an EMBL/GenBank/DDBJ whole genome shotgun (WGS) entry which is preliminary data.</text>
</comment>
<dbReference type="EC" id="2.7.13.3" evidence="2"/>
<evidence type="ECO:0000256" key="5">
    <source>
        <dbReference type="ARBA" id="ARBA00022741"/>
    </source>
</evidence>
<dbReference type="GO" id="GO:0000155">
    <property type="term" value="F:phosphorelay sensor kinase activity"/>
    <property type="evidence" value="ECO:0007669"/>
    <property type="project" value="InterPro"/>
</dbReference>
<evidence type="ECO:0000256" key="9">
    <source>
        <dbReference type="SAM" id="Coils"/>
    </source>
</evidence>
<keyword evidence="6 12" id="KW-0418">Kinase</keyword>
<keyword evidence="9" id="KW-0175">Coiled coil</keyword>
<dbReference type="RefSeq" id="WP_098460184.1">
    <property type="nucleotide sequence ID" value="NZ_PDJC01000001.1"/>
</dbReference>
<evidence type="ECO:0000313" key="12">
    <source>
        <dbReference type="EMBL" id="PFG16670.1"/>
    </source>
</evidence>
<keyword evidence="7" id="KW-0067">ATP-binding</keyword>
<keyword evidence="8" id="KW-0902">Two-component regulatory system</keyword>
<name>A0A2A9CSR4_9ACTN</name>